<proteinExistence type="predicted"/>
<comment type="caution">
    <text evidence="2">The sequence shown here is derived from an EMBL/GenBank/DDBJ whole genome shotgun (WGS) entry which is preliminary data.</text>
</comment>
<keyword evidence="1" id="KW-0472">Membrane</keyword>
<keyword evidence="3" id="KW-1185">Reference proteome</keyword>
<dbReference type="STRING" id="1280950.HJO_05750"/>
<feature type="transmembrane region" description="Helical" evidence="1">
    <location>
        <begin position="72"/>
        <end position="94"/>
    </location>
</feature>
<sequence>MNSNSAIDNSAQEDLQVLATILENERKGHCHIRSICFGMFVFSFLLLVGAMGVIGFSFISSVSSGGEKASPMILQVLAPLSAAMIGFFASWCAAHNCINSIDRSLYAAQARKYQLFEGFVRELQCASKKKRSLLLDMVGSVLA</sequence>
<gene>
    <name evidence="2" type="ORF">HJO_05750</name>
</gene>
<accession>A0A059FRN3</accession>
<dbReference type="PATRIC" id="fig|1280950.3.peg.1158"/>
<dbReference type="Proteomes" id="UP000025171">
    <property type="component" value="Unassembled WGS sequence"/>
</dbReference>
<dbReference type="AlphaFoldDB" id="A0A059FRN3"/>
<dbReference type="EMBL" id="ARYK01000002">
    <property type="protein sequence ID" value="KCZ93335.1"/>
    <property type="molecule type" value="Genomic_DNA"/>
</dbReference>
<keyword evidence="1" id="KW-1133">Transmembrane helix</keyword>
<evidence type="ECO:0000256" key="1">
    <source>
        <dbReference type="SAM" id="Phobius"/>
    </source>
</evidence>
<dbReference type="RefSeq" id="WP_035614868.1">
    <property type="nucleotide sequence ID" value="NZ_ARYK01000002.1"/>
</dbReference>
<keyword evidence="1" id="KW-0812">Transmembrane</keyword>
<reference evidence="2 3" key="1">
    <citation type="journal article" date="2014" name="Antonie Van Leeuwenhoek">
        <title>Hyphomonas beringensis sp. nov. and Hyphomonas chukchiensis sp. nov., isolated from surface seawater of the Bering Sea and Chukchi Sea.</title>
        <authorList>
            <person name="Li C."/>
            <person name="Lai Q."/>
            <person name="Li G."/>
            <person name="Dong C."/>
            <person name="Wang J."/>
            <person name="Liao Y."/>
            <person name="Shao Z."/>
        </authorList>
    </citation>
    <scope>NUCLEOTIDE SEQUENCE [LARGE SCALE GENOMIC DNA]</scope>
    <source>
        <strain evidence="2 3">MHS-2</strain>
    </source>
</reference>
<evidence type="ECO:0000313" key="2">
    <source>
        <dbReference type="EMBL" id="KCZ93335.1"/>
    </source>
</evidence>
<protein>
    <submittedName>
        <fullName evidence="2">Uncharacterized protein</fullName>
    </submittedName>
</protein>
<feature type="transmembrane region" description="Helical" evidence="1">
    <location>
        <begin position="35"/>
        <end position="60"/>
    </location>
</feature>
<name>A0A059FRN3_9PROT</name>
<organism evidence="2 3">
    <name type="scientific">Hyphomonas johnsonii MHS-2</name>
    <dbReference type="NCBI Taxonomy" id="1280950"/>
    <lineage>
        <taxon>Bacteria</taxon>
        <taxon>Pseudomonadati</taxon>
        <taxon>Pseudomonadota</taxon>
        <taxon>Alphaproteobacteria</taxon>
        <taxon>Hyphomonadales</taxon>
        <taxon>Hyphomonadaceae</taxon>
        <taxon>Hyphomonas</taxon>
    </lineage>
</organism>
<evidence type="ECO:0000313" key="3">
    <source>
        <dbReference type="Proteomes" id="UP000025171"/>
    </source>
</evidence>